<name>A0ABU1FRF8_9MICC</name>
<comment type="caution">
    <text evidence="2">The sequence shown here is derived from an EMBL/GenBank/DDBJ whole genome shotgun (WGS) entry which is preliminary data.</text>
</comment>
<dbReference type="Proteomes" id="UP001260872">
    <property type="component" value="Unassembled WGS sequence"/>
</dbReference>
<dbReference type="Pfam" id="PF02104">
    <property type="entry name" value="SURF1"/>
    <property type="match status" value="1"/>
</dbReference>
<reference evidence="3" key="1">
    <citation type="submission" date="2023-07" db="EMBL/GenBank/DDBJ databases">
        <title>Description of three actinobacteria isolated from air of manufacturing shop in a pharmaceutical factory.</title>
        <authorList>
            <person name="Zhang D.-F."/>
        </authorList>
    </citation>
    <scope>NUCLEOTIDE SEQUENCE [LARGE SCALE GENOMIC DNA]</scope>
    <source>
        <strain evidence="3">CCTCC AB 207010</strain>
    </source>
</reference>
<keyword evidence="1" id="KW-1003">Cell membrane</keyword>
<accession>A0ABU1FRF8</accession>
<keyword evidence="3" id="KW-1185">Reference proteome</keyword>
<dbReference type="CDD" id="cd06662">
    <property type="entry name" value="SURF1"/>
    <property type="match status" value="1"/>
</dbReference>
<organism evidence="2 3">
    <name type="scientific">Nesterenkonia flava</name>
    <dbReference type="NCBI Taxonomy" id="469799"/>
    <lineage>
        <taxon>Bacteria</taxon>
        <taxon>Bacillati</taxon>
        <taxon>Actinomycetota</taxon>
        <taxon>Actinomycetes</taxon>
        <taxon>Micrococcales</taxon>
        <taxon>Micrococcaceae</taxon>
        <taxon>Nesterenkonia</taxon>
    </lineage>
</organism>
<comment type="similarity">
    <text evidence="1">Belongs to the SURF1 family.</text>
</comment>
<keyword evidence="1" id="KW-0812">Transmembrane</keyword>
<dbReference type="RefSeq" id="WP_310536145.1">
    <property type="nucleotide sequence ID" value="NZ_BAAAOC010000015.1"/>
</dbReference>
<dbReference type="EMBL" id="JAVKGT010000002">
    <property type="protein sequence ID" value="MDR5710756.1"/>
    <property type="molecule type" value="Genomic_DNA"/>
</dbReference>
<feature type="transmembrane region" description="Helical" evidence="1">
    <location>
        <begin position="224"/>
        <end position="245"/>
    </location>
</feature>
<evidence type="ECO:0000313" key="2">
    <source>
        <dbReference type="EMBL" id="MDR5710756.1"/>
    </source>
</evidence>
<gene>
    <name evidence="2" type="ORF">RH857_01180</name>
</gene>
<keyword evidence="1" id="KW-0472">Membrane</keyword>
<evidence type="ECO:0000256" key="1">
    <source>
        <dbReference type="RuleBase" id="RU363076"/>
    </source>
</evidence>
<sequence length="292" mass="32792">MPSTSMMATARQPKWIAMLALALLLATVFVVLSVWQFGVSRSEGNPVQDITEEPVQLTEIYEPERSMSIYEADRIVDLSGEFLPETEVLIDERLREEESGYWLVAAFRVDGAPDDEVIPVVLGWTQDAEARDAVSDLTGQDLQIRGRLLPPEAPGVGPYELPAGVLPTLSSAELINLWDVPSYSGFVVSFEMTDASGAEVGAPAIEGLEPVWVDPQPEPGAINWLNLFYAVEWIVFAGFAFYLWWRLVKDAHLKELEEEERLDREWEEQWKHEQLAKRRAEQAANGTKDSDD</sequence>
<protein>
    <recommendedName>
        <fullName evidence="1">SURF1-like protein</fullName>
    </recommendedName>
</protein>
<comment type="caution">
    <text evidence="1">Lacks conserved residue(s) required for the propagation of feature annotation.</text>
</comment>
<evidence type="ECO:0000313" key="3">
    <source>
        <dbReference type="Proteomes" id="UP001260872"/>
    </source>
</evidence>
<dbReference type="PROSITE" id="PS50895">
    <property type="entry name" value="SURF1"/>
    <property type="match status" value="1"/>
</dbReference>
<keyword evidence="1" id="KW-1133">Transmembrane helix</keyword>
<dbReference type="InterPro" id="IPR002994">
    <property type="entry name" value="Surf1/Shy1"/>
</dbReference>
<proteinExistence type="inferred from homology"/>
<comment type="subcellular location">
    <subcellularLocation>
        <location evidence="1">Cell membrane</location>
        <topology evidence="1">Multi-pass membrane protein</topology>
    </subcellularLocation>
</comment>